<evidence type="ECO:0000313" key="1">
    <source>
        <dbReference type="EMBL" id="KKN15903.1"/>
    </source>
</evidence>
<sequence>MSLPRIIEYLLSIRRPGGGGSLVAQGQSQTIIPIMPPGATITLQAYPFASDYMDIMFQFSFDPAMVPNAFYAWGSYFGARPWEGIAHSWWMSNNISSFVFITESEPAYALIFNRSPVAQYYAGTSAHIAIASEDDYFTMYEEIERMATSFSQNALAKEANILLRQLVTLGGGSVGPSEKIE</sequence>
<reference evidence="1" key="1">
    <citation type="journal article" date="2015" name="Nature">
        <title>Complex archaea that bridge the gap between prokaryotes and eukaryotes.</title>
        <authorList>
            <person name="Spang A."/>
            <person name="Saw J.H."/>
            <person name="Jorgensen S.L."/>
            <person name="Zaremba-Niedzwiedzka K."/>
            <person name="Martijn J."/>
            <person name="Lind A.E."/>
            <person name="van Eijk R."/>
            <person name="Schleper C."/>
            <person name="Guy L."/>
            <person name="Ettema T.J."/>
        </authorList>
    </citation>
    <scope>NUCLEOTIDE SEQUENCE</scope>
</reference>
<dbReference type="EMBL" id="LAZR01003666">
    <property type="protein sequence ID" value="KKN15903.1"/>
    <property type="molecule type" value="Genomic_DNA"/>
</dbReference>
<name>A0A0F9RFA0_9ZZZZ</name>
<organism evidence="1">
    <name type="scientific">marine sediment metagenome</name>
    <dbReference type="NCBI Taxonomy" id="412755"/>
    <lineage>
        <taxon>unclassified sequences</taxon>
        <taxon>metagenomes</taxon>
        <taxon>ecological metagenomes</taxon>
    </lineage>
</organism>
<comment type="caution">
    <text evidence="1">The sequence shown here is derived from an EMBL/GenBank/DDBJ whole genome shotgun (WGS) entry which is preliminary data.</text>
</comment>
<protein>
    <submittedName>
        <fullName evidence="1">Uncharacterized protein</fullName>
    </submittedName>
</protein>
<dbReference type="AlphaFoldDB" id="A0A0F9RFA0"/>
<proteinExistence type="predicted"/>
<gene>
    <name evidence="1" type="ORF">LCGC14_0981260</name>
</gene>
<accession>A0A0F9RFA0</accession>